<dbReference type="RefSeq" id="WP_250604061.1">
    <property type="nucleotide sequence ID" value="NZ_JAMOKX010000003.1"/>
</dbReference>
<dbReference type="EMBL" id="JAMOKX010000003">
    <property type="protein sequence ID" value="MCL9819380.1"/>
    <property type="molecule type" value="Genomic_DNA"/>
</dbReference>
<evidence type="ECO:0000313" key="2">
    <source>
        <dbReference type="EMBL" id="MCL9819380.1"/>
    </source>
</evidence>
<sequence length="469" mass="52507">MYYIDARGNYSSYIKGVTFSQEIQQNWASRSKENKRLSTTSSQDKYFEKQKLMQEAISQLKQNGSISPKIAKEINVEALKNSLESAKEGQSSALSMLGQGGESQEAAKNSVFDSKNAIPNPLVLDEEMQNNQHLATLDKTAYEASKAKEKEKIKQEIKESLTSKNQESTMATSTSVGNFFEKTLVQTSTKVPQNVSEEVKNAYNPLEINAEESVGENAISFIDEVSGKKVAIPLSEANAKKLNEKFGSLEAASDYVKGWYYDATYGMGYLEGDVDGNGKISLEEGIHLNSLVSLKDGQYHSIAEQIPGSVDEQMKFLEQVGFIDNLGDYINHSISQDSNLDGALSLNEIMGDKKEIMLFQTGKDSKSLDIFVIQKFNLEVENIEESLNNILLNLGAKEETKEPKQEEKDEVKESQESQAKVVTNKEEIKEWLEVTRDLQDENYLDSLEFSKRENLLKSDKILQNLLLNV</sequence>
<evidence type="ECO:0000256" key="1">
    <source>
        <dbReference type="SAM" id="MobiDB-lite"/>
    </source>
</evidence>
<evidence type="ECO:0000313" key="3">
    <source>
        <dbReference type="Proteomes" id="UP001057522"/>
    </source>
</evidence>
<gene>
    <name evidence="2" type="ORF">NCR95_04245</name>
</gene>
<dbReference type="Proteomes" id="UP001057522">
    <property type="component" value="Unassembled WGS sequence"/>
</dbReference>
<proteinExistence type="predicted"/>
<feature type="region of interest" description="Disordered" evidence="1">
    <location>
        <begin position="399"/>
        <end position="419"/>
    </location>
</feature>
<accession>A0ABT0TTV9</accession>
<feature type="compositionally biased region" description="Basic and acidic residues" evidence="1">
    <location>
        <begin position="399"/>
        <end position="415"/>
    </location>
</feature>
<name>A0ABT0TTV9_9HELI</name>
<comment type="caution">
    <text evidence="2">The sequence shown here is derived from an EMBL/GenBank/DDBJ whole genome shotgun (WGS) entry which is preliminary data.</text>
</comment>
<evidence type="ECO:0008006" key="4">
    <source>
        <dbReference type="Google" id="ProtNLM"/>
    </source>
</evidence>
<organism evidence="2 3">
    <name type="scientific">Helicobacter colisuis</name>
    <dbReference type="NCBI Taxonomy" id="2949739"/>
    <lineage>
        <taxon>Bacteria</taxon>
        <taxon>Pseudomonadati</taxon>
        <taxon>Campylobacterota</taxon>
        <taxon>Epsilonproteobacteria</taxon>
        <taxon>Campylobacterales</taxon>
        <taxon>Helicobacteraceae</taxon>
        <taxon>Helicobacter</taxon>
    </lineage>
</organism>
<protein>
    <recommendedName>
        <fullName evidence="4">EF-hand domain-containing protein</fullName>
    </recommendedName>
</protein>
<keyword evidence="3" id="KW-1185">Reference proteome</keyword>
<reference evidence="2" key="1">
    <citation type="submission" date="2022-06" db="EMBL/GenBank/DDBJ databases">
        <title>Helicobacter colisuis sp. nov.</title>
        <authorList>
            <person name="Papic B."/>
            <person name="Gruntar I."/>
        </authorList>
    </citation>
    <scope>NUCLEOTIDE SEQUENCE</scope>
    <source>
        <strain evidence="2">11154-15</strain>
    </source>
</reference>